<feature type="domain" description="Fido" evidence="1">
    <location>
        <begin position="78"/>
        <end position="211"/>
    </location>
</feature>
<evidence type="ECO:0000313" key="2">
    <source>
        <dbReference type="EMBL" id="MDW2799047.1"/>
    </source>
</evidence>
<dbReference type="EMBL" id="JAWONS010000240">
    <property type="protein sequence ID" value="MDW2799047.1"/>
    <property type="molecule type" value="Genomic_DNA"/>
</dbReference>
<dbReference type="InterPro" id="IPR040198">
    <property type="entry name" value="Fido_containing"/>
</dbReference>
<dbReference type="PROSITE" id="PS51459">
    <property type="entry name" value="FIDO"/>
    <property type="match status" value="1"/>
</dbReference>
<name>A0ABU4GS78_9CLOT</name>
<dbReference type="Pfam" id="PF02661">
    <property type="entry name" value="Fic"/>
    <property type="match status" value="1"/>
</dbReference>
<gene>
    <name evidence="2" type="ORF">RZO55_15860</name>
</gene>
<reference evidence="2 3" key="1">
    <citation type="submission" date="2023-10" db="EMBL/GenBank/DDBJ databases">
        <title>A novel Glycoside Hydrolase 43-Like Enzyme from Clostrdium boliviensis is an Endo-xylanase, and a Candidate for Xylooligosaccharides Production from Different Xylan Substrates.</title>
        <authorList>
            <person name="Alvarez M.T."/>
            <person name="Rocabado-Villegas L.R."/>
            <person name="Salas-Veizaga D.M."/>
            <person name="Linares-Pasten J.A."/>
            <person name="Gudmundsdottir E.E."/>
            <person name="Hreggvidsson G.O."/>
            <person name="Adlercreutz P."/>
            <person name="Nordberg Karlsson E."/>
        </authorList>
    </citation>
    <scope>NUCLEOTIDE SEQUENCE [LARGE SCALE GENOMIC DNA]</scope>
    <source>
        <strain evidence="2 3">E-1</strain>
    </source>
</reference>
<dbReference type="InterPro" id="IPR003812">
    <property type="entry name" value="Fido"/>
</dbReference>
<keyword evidence="3" id="KW-1185">Reference proteome</keyword>
<organism evidence="2 3">
    <name type="scientific">Clostridium boliviensis</name>
    <dbReference type="NCBI Taxonomy" id="318465"/>
    <lineage>
        <taxon>Bacteria</taxon>
        <taxon>Bacillati</taxon>
        <taxon>Bacillota</taxon>
        <taxon>Clostridia</taxon>
        <taxon>Eubacteriales</taxon>
        <taxon>Clostridiaceae</taxon>
        <taxon>Clostridium</taxon>
    </lineage>
</organism>
<evidence type="ECO:0000313" key="3">
    <source>
        <dbReference type="Proteomes" id="UP001276854"/>
    </source>
</evidence>
<dbReference type="InterPro" id="IPR036597">
    <property type="entry name" value="Fido-like_dom_sf"/>
</dbReference>
<dbReference type="PANTHER" id="PTHR13504">
    <property type="entry name" value="FIDO DOMAIN-CONTAINING PROTEIN DDB_G0283145"/>
    <property type="match status" value="1"/>
</dbReference>
<dbReference type="Proteomes" id="UP001276854">
    <property type="component" value="Unassembled WGS sequence"/>
</dbReference>
<dbReference type="Gene3D" id="1.10.3290.10">
    <property type="entry name" value="Fido-like domain"/>
    <property type="match status" value="1"/>
</dbReference>
<dbReference type="PANTHER" id="PTHR13504:SF38">
    <property type="entry name" value="FIDO DOMAIN-CONTAINING PROTEIN"/>
    <property type="match status" value="1"/>
</dbReference>
<proteinExistence type="predicted"/>
<comment type="caution">
    <text evidence="2">The sequence shown here is derived from an EMBL/GenBank/DDBJ whole genome shotgun (WGS) entry which is preliminary data.</text>
</comment>
<dbReference type="SUPFAM" id="SSF140931">
    <property type="entry name" value="Fic-like"/>
    <property type="match status" value="1"/>
</dbReference>
<protein>
    <submittedName>
        <fullName evidence="2">Fic family protein</fullName>
    </submittedName>
</protein>
<accession>A0ABU4GS78</accession>
<sequence length="222" mass="26104">MSVKEFIINNQKYFEDYITRSTYHSNKIEGNTLSYAETYAILFNDNSFSVNAKPREIYEAINHKYALSYILEHSENQLDQQMIIDIGILINKNISDISGYRKVPVIIQGAEHLPPSPQEVTQAMMYFIYNYAKTEYDSIFQKIAYNHIQFERIHPFEDGNGRTGRLLINYELIHNNMLPIVIPEDQRVLYFRYIAEQNSEGLSDFFKELQNEENNRVKSAFT</sequence>
<evidence type="ECO:0000259" key="1">
    <source>
        <dbReference type="PROSITE" id="PS51459"/>
    </source>
</evidence>
<dbReference type="RefSeq" id="WP_318065236.1">
    <property type="nucleotide sequence ID" value="NZ_JAWONS010000240.1"/>
</dbReference>